<dbReference type="GO" id="GO:0016787">
    <property type="term" value="F:hydrolase activity"/>
    <property type="evidence" value="ECO:0007669"/>
    <property type="project" value="UniProtKB-KW"/>
</dbReference>
<proteinExistence type="predicted"/>
<comment type="caution">
    <text evidence="3">The sequence shown here is derived from an EMBL/GenBank/DDBJ whole genome shotgun (WGS) entry which is preliminary data.</text>
</comment>
<evidence type="ECO:0000259" key="2">
    <source>
        <dbReference type="Pfam" id="PF18288"/>
    </source>
</evidence>
<feature type="domain" description="Fumarylacetoacetase N-terminal" evidence="2">
    <location>
        <begin position="1"/>
        <end position="77"/>
    </location>
</feature>
<gene>
    <name evidence="3" type="ORF">HT585_22880</name>
</gene>
<accession>A0A7Y6UQI8</accession>
<dbReference type="SUPFAM" id="SSF56529">
    <property type="entry name" value="FAH"/>
    <property type="match status" value="1"/>
</dbReference>
<evidence type="ECO:0000313" key="4">
    <source>
        <dbReference type="Proteomes" id="UP000520198"/>
    </source>
</evidence>
<organism evidence="3 4">
    <name type="scientific">Ensifer oleiphilus</name>
    <dbReference type="NCBI Taxonomy" id="2742698"/>
    <lineage>
        <taxon>Bacteria</taxon>
        <taxon>Pseudomonadati</taxon>
        <taxon>Pseudomonadota</taxon>
        <taxon>Alphaproteobacteria</taxon>
        <taxon>Hyphomicrobiales</taxon>
        <taxon>Rhizobiaceae</taxon>
        <taxon>Sinorhizobium/Ensifer group</taxon>
        <taxon>Ensifer</taxon>
    </lineage>
</organism>
<dbReference type="EMBL" id="JABWDU010000006">
    <property type="protein sequence ID" value="NVD41718.1"/>
    <property type="molecule type" value="Genomic_DNA"/>
</dbReference>
<dbReference type="InterPro" id="IPR041072">
    <property type="entry name" value="FAA_hydro_N"/>
</dbReference>
<dbReference type="RefSeq" id="WP_176355092.1">
    <property type="nucleotide sequence ID" value="NZ_JABWDU010000006.1"/>
</dbReference>
<sequence length="338" mass="36164">MKLATLKDGSRDGKLAVVSRDLTRCSEVGHIARTLQAALDDWAHTSPRLERVAEGIETGAQPTIRFHEHDALSPLPRAYQWADGSAYVNHVELVRKARNAEMPASFWTDPLIYQGGSDSFIAPRDPILMADESWGVDMEGEIAVVVDDVPMGASLEEARAAIRLVMLVNDVSLRGLIPAELAKGFGFYQSKPSSAFSPVAVTPDELGDAWDGGKLHLPLHVDLNGKPFGRADAGVDMTFDFGQLIAHAAKTRPLAAGTIIGSGTVSNKLDGGPGKPVSEGGAGYSCIAELRMIETIVGGAPKTHFLRFGDIVRIEMKDKAGHSIFGAIEQLVGPYEKA</sequence>
<reference evidence="3 4" key="1">
    <citation type="submission" date="2020-06" db="EMBL/GenBank/DDBJ databases">
        <authorList>
            <person name="Grouzdev D.S."/>
        </authorList>
    </citation>
    <scope>NUCLEOTIDE SEQUENCE [LARGE SCALE GENOMIC DNA]</scope>
    <source>
        <strain evidence="3 4">HO-A22</strain>
    </source>
</reference>
<feature type="domain" description="Fumarylacetoacetase-like C-terminal" evidence="1">
    <location>
        <begin position="81"/>
        <end position="318"/>
    </location>
</feature>
<dbReference type="PANTHER" id="PTHR43211">
    <property type="entry name" value="FUMARYLACETOACETATE HYDROLASE"/>
    <property type="match status" value="1"/>
</dbReference>
<dbReference type="AlphaFoldDB" id="A0A7Y6UQI8"/>
<keyword evidence="4" id="KW-1185">Reference proteome</keyword>
<dbReference type="PANTHER" id="PTHR43211:SF1">
    <property type="entry name" value="BLL6422 PROTEIN"/>
    <property type="match status" value="1"/>
</dbReference>
<keyword evidence="3" id="KW-0378">Hydrolase</keyword>
<evidence type="ECO:0000259" key="1">
    <source>
        <dbReference type="Pfam" id="PF01557"/>
    </source>
</evidence>
<name>A0A7Y6UQI8_9HYPH</name>
<dbReference type="InterPro" id="IPR011234">
    <property type="entry name" value="Fumarylacetoacetase-like_C"/>
</dbReference>
<dbReference type="Gene3D" id="3.90.850.10">
    <property type="entry name" value="Fumarylacetoacetase-like, C-terminal domain"/>
    <property type="match status" value="1"/>
</dbReference>
<dbReference type="Pfam" id="PF01557">
    <property type="entry name" value="FAA_hydrolase"/>
    <property type="match status" value="1"/>
</dbReference>
<evidence type="ECO:0000313" key="3">
    <source>
        <dbReference type="EMBL" id="NVD41718.1"/>
    </source>
</evidence>
<dbReference type="Proteomes" id="UP000520198">
    <property type="component" value="Unassembled WGS sequence"/>
</dbReference>
<protein>
    <submittedName>
        <fullName evidence="3">Fumarylacetoacetate hydrolase family protein</fullName>
    </submittedName>
</protein>
<dbReference type="InterPro" id="IPR036663">
    <property type="entry name" value="Fumarylacetoacetase_C_sf"/>
</dbReference>
<dbReference type="Pfam" id="PF18288">
    <property type="entry name" value="FAA_hydro_N_2"/>
    <property type="match status" value="1"/>
</dbReference>